<feature type="chain" id="PRO_5043855386" evidence="1">
    <location>
        <begin position="24"/>
        <end position="310"/>
    </location>
</feature>
<dbReference type="Proteomes" id="UP001365542">
    <property type="component" value="Unassembled WGS sequence"/>
</dbReference>
<organism evidence="2 3">
    <name type="scientific">Orbilia ellipsospora</name>
    <dbReference type="NCBI Taxonomy" id="2528407"/>
    <lineage>
        <taxon>Eukaryota</taxon>
        <taxon>Fungi</taxon>
        <taxon>Dikarya</taxon>
        <taxon>Ascomycota</taxon>
        <taxon>Pezizomycotina</taxon>
        <taxon>Orbiliomycetes</taxon>
        <taxon>Orbiliales</taxon>
        <taxon>Orbiliaceae</taxon>
        <taxon>Orbilia</taxon>
    </lineage>
</organism>
<feature type="signal peptide" evidence="1">
    <location>
        <begin position="1"/>
        <end position="23"/>
    </location>
</feature>
<comment type="caution">
    <text evidence="2">The sequence shown here is derived from an EMBL/GenBank/DDBJ whole genome shotgun (WGS) entry which is preliminary data.</text>
</comment>
<dbReference type="AlphaFoldDB" id="A0AAV9XH70"/>
<keyword evidence="1" id="KW-0732">Signal</keyword>
<keyword evidence="3" id="KW-1185">Reference proteome</keyword>
<protein>
    <submittedName>
        <fullName evidence="2">Uncharacterized protein</fullName>
    </submittedName>
</protein>
<dbReference type="EMBL" id="JAVHJO010000003">
    <property type="protein sequence ID" value="KAK6541445.1"/>
    <property type="molecule type" value="Genomic_DNA"/>
</dbReference>
<accession>A0AAV9XH70</accession>
<proteinExistence type="predicted"/>
<name>A0AAV9XH70_9PEZI</name>
<reference evidence="2 3" key="1">
    <citation type="submission" date="2019-10" db="EMBL/GenBank/DDBJ databases">
        <authorList>
            <person name="Palmer J.M."/>
        </authorList>
    </citation>
    <scope>NUCLEOTIDE SEQUENCE [LARGE SCALE GENOMIC DNA]</scope>
    <source>
        <strain evidence="2 3">TWF694</strain>
    </source>
</reference>
<evidence type="ECO:0000313" key="2">
    <source>
        <dbReference type="EMBL" id="KAK6541445.1"/>
    </source>
</evidence>
<sequence length="310" mass="34988">MRAWRHPKTFSLISLFYITGVYAPNAQPLRTYADIPFRPFWVDYLTHEITVFNGIGMQIDDLRDRITSQCPIGSAGLQSDSYKNSLGYYIDILRDGQIKFKSALASMKGSTIKGRAQLAKYGFENSQAAKDVYLDLGDIIKDIESLKNEFEEYEDMAFKTTGKRYPVGNTVAQNLLALSLTVNSALVDADNDIVKVPSDGRERFLAKWLDVYRSTASGVKFSRDTYNFLALWMSTDAATEFLNKKAVNPSGESKSKNIVTYRDVILDIWEWFGCWMGPVFNIIDTTTNLMGSVPDLSMPKWSNADSMLIE</sequence>
<gene>
    <name evidence="2" type="ORF">TWF694_007256</name>
</gene>
<evidence type="ECO:0000256" key="1">
    <source>
        <dbReference type="SAM" id="SignalP"/>
    </source>
</evidence>
<evidence type="ECO:0000313" key="3">
    <source>
        <dbReference type="Proteomes" id="UP001365542"/>
    </source>
</evidence>